<dbReference type="CDD" id="cd00038">
    <property type="entry name" value="CAP_ED"/>
    <property type="match status" value="1"/>
</dbReference>
<gene>
    <name evidence="2" type="ORF">OH806_15845</name>
</gene>
<accession>A0ABT3HSI9</accession>
<dbReference type="Pfam" id="PF00027">
    <property type="entry name" value="cNMP_binding"/>
    <property type="match status" value="1"/>
</dbReference>
<reference evidence="2" key="1">
    <citation type="submission" date="2022-10" db="EMBL/GenBank/DDBJ databases">
        <title>Chryseobacterium babae sp. nov. isolated from the gut of the beetle Oryctes rhinoceros, and Chryseobacterium kimseyorum sp. nov., isolated from a stick insect rearing cage.</title>
        <authorList>
            <person name="Shelomi M."/>
            <person name="Han C.-J."/>
            <person name="Chen W.-M."/>
            <person name="Chen H.-K."/>
            <person name="Liaw S.-J."/>
            <person name="Muhle E."/>
            <person name="Clermont D."/>
        </authorList>
    </citation>
    <scope>NUCLEOTIDE SEQUENCE</scope>
    <source>
        <strain evidence="2">WLa1L2M3</strain>
    </source>
</reference>
<comment type="caution">
    <text evidence="2">The sequence shown here is derived from an EMBL/GenBank/DDBJ whole genome shotgun (WGS) entry which is preliminary data.</text>
</comment>
<evidence type="ECO:0000313" key="2">
    <source>
        <dbReference type="EMBL" id="MCW3162746.1"/>
    </source>
</evidence>
<name>A0ABT3HSI9_9FLAO</name>
<proteinExistence type="predicted"/>
<feature type="domain" description="Cyclic nucleotide-binding" evidence="1">
    <location>
        <begin position="1"/>
        <end position="116"/>
    </location>
</feature>
<dbReference type="RefSeq" id="WP_264744661.1">
    <property type="nucleotide sequence ID" value="NZ_JAPDHV010000010.1"/>
</dbReference>
<dbReference type="Proteomes" id="UP001163719">
    <property type="component" value="Unassembled WGS sequence"/>
</dbReference>
<dbReference type="PROSITE" id="PS50042">
    <property type="entry name" value="CNMP_BINDING_3"/>
    <property type="match status" value="1"/>
</dbReference>
<evidence type="ECO:0000313" key="3">
    <source>
        <dbReference type="Proteomes" id="UP001163719"/>
    </source>
</evidence>
<dbReference type="EMBL" id="JAPDHV010000010">
    <property type="protein sequence ID" value="MCW3162746.1"/>
    <property type="molecule type" value="Genomic_DNA"/>
</dbReference>
<evidence type="ECO:0000259" key="1">
    <source>
        <dbReference type="PROSITE" id="PS50042"/>
    </source>
</evidence>
<dbReference type="SUPFAM" id="SSF51206">
    <property type="entry name" value="cAMP-binding domain-like"/>
    <property type="match status" value="1"/>
</dbReference>
<keyword evidence="3" id="KW-1185">Reference proteome</keyword>
<dbReference type="InterPro" id="IPR014710">
    <property type="entry name" value="RmlC-like_jellyroll"/>
</dbReference>
<organism evidence="2 3">
    <name type="scientific">Chryseobacterium oryctis</name>
    <dbReference type="NCBI Taxonomy" id="2952618"/>
    <lineage>
        <taxon>Bacteria</taxon>
        <taxon>Pseudomonadati</taxon>
        <taxon>Bacteroidota</taxon>
        <taxon>Flavobacteriia</taxon>
        <taxon>Flavobacteriales</taxon>
        <taxon>Weeksellaceae</taxon>
        <taxon>Chryseobacterium group</taxon>
        <taxon>Chryseobacterium</taxon>
    </lineage>
</organism>
<sequence length="174" mass="20525">MNKETVLLIEKIFSVKEFKKKHLLMHEGKNHNCLYFIVKGVARAYYLKDGTEVTVYFSMENEMLGSLSNFNELPSKETVELLEDSTLVVINLAELKKYLYVDNEITNFANKTFEDYAIFLEDRLFFFQMHTAMERYRLLIENTPELFQRVSLTHIASYIGISRETLSRLRGKRN</sequence>
<protein>
    <submittedName>
        <fullName evidence="2">Crp/Fnr family transcriptional regulator</fullName>
    </submittedName>
</protein>
<dbReference type="Gene3D" id="2.60.120.10">
    <property type="entry name" value="Jelly Rolls"/>
    <property type="match status" value="1"/>
</dbReference>
<dbReference type="InterPro" id="IPR000595">
    <property type="entry name" value="cNMP-bd_dom"/>
</dbReference>
<dbReference type="InterPro" id="IPR018490">
    <property type="entry name" value="cNMP-bd_dom_sf"/>
</dbReference>